<evidence type="ECO:0000313" key="6">
    <source>
        <dbReference type="EMBL" id="RUO80827.1"/>
    </source>
</evidence>
<dbReference type="OrthoDB" id="9786703at2"/>
<organism evidence="6 7">
    <name type="scientific">Idiomarina tyrosinivorans</name>
    <dbReference type="NCBI Taxonomy" id="1445662"/>
    <lineage>
        <taxon>Bacteria</taxon>
        <taxon>Pseudomonadati</taxon>
        <taxon>Pseudomonadota</taxon>
        <taxon>Gammaproteobacteria</taxon>
        <taxon>Alteromonadales</taxon>
        <taxon>Idiomarinaceae</taxon>
        <taxon>Idiomarina</taxon>
    </lineage>
</organism>
<dbReference type="SUPFAM" id="SSF51735">
    <property type="entry name" value="NAD(P)-binding Rossmann-fold domains"/>
    <property type="match status" value="1"/>
</dbReference>
<dbReference type="InterPro" id="IPR029154">
    <property type="entry name" value="HIBADH-like_NADP-bd"/>
</dbReference>
<dbReference type="InterPro" id="IPR008927">
    <property type="entry name" value="6-PGluconate_DH-like_C_sf"/>
</dbReference>
<dbReference type="EMBL" id="PIQH01000003">
    <property type="protein sequence ID" value="RUO80827.1"/>
    <property type="molecule type" value="Genomic_DNA"/>
</dbReference>
<evidence type="ECO:0000259" key="5">
    <source>
        <dbReference type="Pfam" id="PF14833"/>
    </source>
</evidence>
<dbReference type="GO" id="GO:0016491">
    <property type="term" value="F:oxidoreductase activity"/>
    <property type="evidence" value="ECO:0007669"/>
    <property type="project" value="UniProtKB-KW"/>
</dbReference>
<dbReference type="Pfam" id="PF14833">
    <property type="entry name" value="NAD_binding_11"/>
    <property type="match status" value="1"/>
</dbReference>
<dbReference type="GO" id="GO:0050661">
    <property type="term" value="F:NADP binding"/>
    <property type="evidence" value="ECO:0007669"/>
    <property type="project" value="InterPro"/>
</dbReference>
<dbReference type="AlphaFoldDB" id="A0A432ZSF4"/>
<dbReference type="GO" id="GO:0051287">
    <property type="term" value="F:NAD binding"/>
    <property type="evidence" value="ECO:0007669"/>
    <property type="project" value="InterPro"/>
</dbReference>
<evidence type="ECO:0000256" key="3">
    <source>
        <dbReference type="PIRSR" id="PIRSR000103-1"/>
    </source>
</evidence>
<evidence type="ECO:0000259" key="4">
    <source>
        <dbReference type="Pfam" id="PF03446"/>
    </source>
</evidence>
<gene>
    <name evidence="6" type="ORF">CWI84_04385</name>
</gene>
<dbReference type="InterPro" id="IPR006115">
    <property type="entry name" value="6PGDH_NADP-bd"/>
</dbReference>
<accession>A0A432ZSF4</accession>
<dbReference type="PIRSF" id="PIRSF000103">
    <property type="entry name" value="HIBADH"/>
    <property type="match status" value="1"/>
</dbReference>
<keyword evidence="7" id="KW-1185">Reference proteome</keyword>
<dbReference type="Proteomes" id="UP000287996">
    <property type="component" value="Unassembled WGS sequence"/>
</dbReference>
<evidence type="ECO:0000313" key="7">
    <source>
        <dbReference type="Proteomes" id="UP000287996"/>
    </source>
</evidence>
<dbReference type="InterPro" id="IPR015815">
    <property type="entry name" value="HIBADH-related"/>
</dbReference>
<name>A0A432ZSF4_9GAMM</name>
<sequence>MQKIAFLGLGAMGSRMAKNLLDAGYPLTVWNRSKAATEAFAKVGATVADSPAEAAKEADVVMVMVRDDDASMEVWSAPEHGAFNGMKQGAIAVDSSTLSVAGVKKLADVAKQRGITLLEAPVSGTRKPAENAQLVYLVGGDKAAFDKVEPLFRANAKASEYVGDIGSGALAKLATNAMLGIQATAFAELIGMLKHNGVDVEQTLKAVSATTVWAPIANYLTSTMVEQNFAPQFPVELVEKDFRYVEQAAGADMPVSKAARAVFRKAMEQGFGGENLTAVAKLYQK</sequence>
<protein>
    <submittedName>
        <fullName evidence="6">NAD(P)-dependent oxidoreductase</fullName>
    </submittedName>
</protein>
<keyword evidence="1" id="KW-0560">Oxidoreductase</keyword>
<feature type="domain" description="6-phosphogluconate dehydrogenase NADP-binding" evidence="4">
    <location>
        <begin position="3"/>
        <end position="163"/>
    </location>
</feature>
<comment type="caution">
    <text evidence="6">The sequence shown here is derived from an EMBL/GenBank/DDBJ whole genome shotgun (WGS) entry which is preliminary data.</text>
</comment>
<evidence type="ECO:0000256" key="2">
    <source>
        <dbReference type="ARBA" id="ARBA00023027"/>
    </source>
</evidence>
<dbReference type="InterPro" id="IPR013328">
    <property type="entry name" value="6PGD_dom2"/>
</dbReference>
<evidence type="ECO:0000256" key="1">
    <source>
        <dbReference type="ARBA" id="ARBA00023002"/>
    </source>
</evidence>
<dbReference type="PANTHER" id="PTHR43580">
    <property type="entry name" value="OXIDOREDUCTASE GLYR1-RELATED"/>
    <property type="match status" value="1"/>
</dbReference>
<dbReference type="Gene3D" id="3.40.50.720">
    <property type="entry name" value="NAD(P)-binding Rossmann-like Domain"/>
    <property type="match status" value="1"/>
</dbReference>
<dbReference type="Gene3D" id="1.10.1040.10">
    <property type="entry name" value="N-(1-d-carboxylethyl)-l-norvaline Dehydrogenase, domain 2"/>
    <property type="match status" value="1"/>
</dbReference>
<dbReference type="InterPro" id="IPR036291">
    <property type="entry name" value="NAD(P)-bd_dom_sf"/>
</dbReference>
<dbReference type="InterPro" id="IPR051265">
    <property type="entry name" value="HIBADH-related_NP60_sf"/>
</dbReference>
<dbReference type="SUPFAM" id="SSF48179">
    <property type="entry name" value="6-phosphogluconate dehydrogenase C-terminal domain-like"/>
    <property type="match status" value="1"/>
</dbReference>
<dbReference type="Pfam" id="PF03446">
    <property type="entry name" value="NAD_binding_2"/>
    <property type="match status" value="1"/>
</dbReference>
<reference evidence="6 7" key="1">
    <citation type="journal article" date="2011" name="Front. Microbiol.">
        <title>Genomic signatures of strain selection and enhancement in Bacillus atrophaeus var. globigii, a historical biowarfare simulant.</title>
        <authorList>
            <person name="Gibbons H.S."/>
            <person name="Broomall S.M."/>
            <person name="McNew L.A."/>
            <person name="Daligault H."/>
            <person name="Chapman C."/>
            <person name="Bruce D."/>
            <person name="Karavis M."/>
            <person name="Krepps M."/>
            <person name="McGregor P.A."/>
            <person name="Hong C."/>
            <person name="Park K.H."/>
            <person name="Akmal A."/>
            <person name="Feldman A."/>
            <person name="Lin J.S."/>
            <person name="Chang W.E."/>
            <person name="Higgs B.W."/>
            <person name="Demirev P."/>
            <person name="Lindquist J."/>
            <person name="Liem A."/>
            <person name="Fochler E."/>
            <person name="Read T.D."/>
            <person name="Tapia R."/>
            <person name="Johnson S."/>
            <person name="Bishop-Lilly K.A."/>
            <person name="Detter C."/>
            <person name="Han C."/>
            <person name="Sozhamannan S."/>
            <person name="Rosenzweig C.N."/>
            <person name="Skowronski E.W."/>
        </authorList>
    </citation>
    <scope>NUCLEOTIDE SEQUENCE [LARGE SCALE GENOMIC DNA]</scope>
    <source>
        <strain evidence="6 7">CC-PW-9</strain>
    </source>
</reference>
<proteinExistence type="predicted"/>
<keyword evidence="2" id="KW-0520">NAD</keyword>
<dbReference type="PROSITE" id="PS00895">
    <property type="entry name" value="3_HYDROXYISOBUT_DH"/>
    <property type="match status" value="1"/>
</dbReference>
<dbReference type="PANTHER" id="PTHR43580:SF2">
    <property type="entry name" value="CYTOKINE-LIKE NUCLEAR FACTOR N-PAC"/>
    <property type="match status" value="1"/>
</dbReference>
<dbReference type="GO" id="GO:0016054">
    <property type="term" value="P:organic acid catabolic process"/>
    <property type="evidence" value="ECO:0007669"/>
    <property type="project" value="UniProtKB-ARBA"/>
</dbReference>
<dbReference type="InterPro" id="IPR002204">
    <property type="entry name" value="3-OH-isobutyrate_DH-rel_CS"/>
</dbReference>
<feature type="active site" evidence="3">
    <location>
        <position position="172"/>
    </location>
</feature>
<feature type="domain" description="3-hydroxyisobutyrate dehydrogenase-like NAD-binding" evidence="5">
    <location>
        <begin position="166"/>
        <end position="283"/>
    </location>
</feature>